<proteinExistence type="predicted"/>
<feature type="region of interest" description="Disordered" evidence="1">
    <location>
        <begin position="1"/>
        <end position="54"/>
    </location>
</feature>
<name>A5B5W2_VITVI</name>
<dbReference type="AlphaFoldDB" id="A5B5W2"/>
<evidence type="ECO:0000256" key="1">
    <source>
        <dbReference type="SAM" id="MobiDB-lite"/>
    </source>
</evidence>
<keyword evidence="2" id="KW-0472">Membrane</keyword>
<gene>
    <name evidence="3" type="ORF">VITISV_028191</name>
</gene>
<evidence type="ECO:0000256" key="2">
    <source>
        <dbReference type="SAM" id="Phobius"/>
    </source>
</evidence>
<keyword evidence="2" id="KW-1133">Transmembrane helix</keyword>
<keyword evidence="2" id="KW-0812">Transmembrane</keyword>
<feature type="compositionally biased region" description="Polar residues" evidence="1">
    <location>
        <begin position="40"/>
        <end position="54"/>
    </location>
</feature>
<protein>
    <submittedName>
        <fullName evidence="3">Uncharacterized protein</fullName>
    </submittedName>
</protein>
<dbReference type="EMBL" id="AM447691">
    <property type="protein sequence ID" value="CAN60979.1"/>
    <property type="molecule type" value="Genomic_DNA"/>
</dbReference>
<accession>A5B5W2</accession>
<sequence length="186" mass="21141">MASQRRRPFQRPPLSLRPPSSPSENLPISGTRVPIDEVRSSNQVPMDDGSMSSSQTYNEEWQRLRRWAATCVAMYAAYAAILVSVYHRSNYLERSISNEGDYEQHALMERLTLMDNEDCYNQLRMGKDAFARLVNILWLFTLDEDMGTVMLNLLVDLDLALALRIVASPTAVPKYDIVAVLLSNLK</sequence>
<organism evidence="3">
    <name type="scientific">Vitis vinifera</name>
    <name type="common">Grape</name>
    <dbReference type="NCBI Taxonomy" id="29760"/>
    <lineage>
        <taxon>Eukaryota</taxon>
        <taxon>Viridiplantae</taxon>
        <taxon>Streptophyta</taxon>
        <taxon>Embryophyta</taxon>
        <taxon>Tracheophyta</taxon>
        <taxon>Spermatophyta</taxon>
        <taxon>Magnoliopsida</taxon>
        <taxon>eudicotyledons</taxon>
        <taxon>Gunneridae</taxon>
        <taxon>Pentapetalae</taxon>
        <taxon>rosids</taxon>
        <taxon>Vitales</taxon>
        <taxon>Vitaceae</taxon>
        <taxon>Viteae</taxon>
        <taxon>Vitis</taxon>
    </lineage>
</organism>
<reference evidence="3" key="1">
    <citation type="journal article" date="2007" name="PLoS ONE">
        <title>The first genome sequence of an elite grapevine cultivar (Pinot noir Vitis vinifera L.): coping with a highly heterozygous genome.</title>
        <authorList>
            <person name="Velasco R."/>
            <person name="Zharkikh A."/>
            <person name="Troggio M."/>
            <person name="Cartwright D.A."/>
            <person name="Cestaro A."/>
            <person name="Pruss D."/>
            <person name="Pindo M."/>
            <person name="FitzGerald L.M."/>
            <person name="Vezzulli S."/>
            <person name="Reid J."/>
            <person name="Malacarne G."/>
            <person name="Iliev D."/>
            <person name="Coppola G."/>
            <person name="Wardell B."/>
            <person name="Micheletti D."/>
            <person name="Macalma T."/>
            <person name="Facci M."/>
            <person name="Mitchell J.T."/>
            <person name="Perazzolli M."/>
            <person name="Eldredge G."/>
            <person name="Gatto P."/>
            <person name="Oyzerski R."/>
            <person name="Moretto M."/>
            <person name="Gutin N."/>
            <person name="Stefanini M."/>
            <person name="Chen Y."/>
            <person name="Segala C."/>
            <person name="Davenport C."/>
            <person name="Dematte L."/>
            <person name="Mraz A."/>
            <person name="Battilana J."/>
            <person name="Stormo K."/>
            <person name="Costa F."/>
            <person name="Tao Q."/>
            <person name="Si-Ammour A."/>
            <person name="Harkins T."/>
            <person name="Lackey A."/>
            <person name="Perbost C."/>
            <person name="Taillon B."/>
            <person name="Stella A."/>
            <person name="Solovyev V."/>
            <person name="Fawcett J.A."/>
            <person name="Sterck L."/>
            <person name="Vandepoele K."/>
            <person name="Grando S.M."/>
            <person name="Toppo S."/>
            <person name="Moser C."/>
            <person name="Lanchbury J."/>
            <person name="Bogden R."/>
            <person name="Skolnick M."/>
            <person name="Sgaramella V."/>
            <person name="Bhatnagar S.K."/>
            <person name="Fontana P."/>
            <person name="Gutin A."/>
            <person name="Van de Peer Y."/>
            <person name="Salamini F."/>
            <person name="Viola R."/>
        </authorList>
    </citation>
    <scope>NUCLEOTIDE SEQUENCE</scope>
</reference>
<evidence type="ECO:0000313" key="3">
    <source>
        <dbReference type="EMBL" id="CAN60979.1"/>
    </source>
</evidence>
<feature type="transmembrane region" description="Helical" evidence="2">
    <location>
        <begin position="67"/>
        <end position="87"/>
    </location>
</feature>